<dbReference type="EMBL" id="CP031517">
    <property type="protein sequence ID" value="QOS39042.1"/>
    <property type="molecule type" value="Genomic_DNA"/>
</dbReference>
<dbReference type="Gene3D" id="3.40.50.10260">
    <property type="entry name" value="YjeF N-terminal domain"/>
    <property type="match status" value="1"/>
</dbReference>
<dbReference type="Proteomes" id="UP000593591">
    <property type="component" value="Chromosome"/>
</dbReference>
<keyword evidence="2" id="KW-0413">Isomerase</keyword>
<dbReference type="SUPFAM" id="SSF64153">
    <property type="entry name" value="YjeF N-terminal domain-like"/>
    <property type="match status" value="1"/>
</dbReference>
<dbReference type="AlphaFoldDB" id="A0A7M1XLN0"/>
<gene>
    <name evidence="2" type="ORF">DYE49_00665</name>
</gene>
<protein>
    <submittedName>
        <fullName evidence="2">NAD(P)H-hydrate epimerase</fullName>
        <ecNumber evidence="2">5.1.99.6</ecNumber>
    </submittedName>
</protein>
<feature type="domain" description="YjeF N-terminal" evidence="1">
    <location>
        <begin position="11"/>
        <end position="207"/>
    </location>
</feature>
<proteinExistence type="predicted"/>
<dbReference type="Pfam" id="PF03853">
    <property type="entry name" value="YjeF_N"/>
    <property type="match status" value="1"/>
</dbReference>
<dbReference type="NCBIfam" id="TIGR00197">
    <property type="entry name" value="yjeF_nterm"/>
    <property type="match status" value="1"/>
</dbReference>
<reference evidence="2 3" key="1">
    <citation type="submission" date="2018-08" db="EMBL/GenBank/DDBJ databases">
        <title>The first complete genome of Treponema rectale (CHPAT), a commensal spirochete of the bovine rectum.</title>
        <authorList>
            <person name="Staton G.J."/>
            <person name="Clegg S.R."/>
            <person name="Carter S.D."/>
            <person name="Radford A.D."/>
            <person name="Darby A."/>
            <person name="Hall N."/>
            <person name="Birtles R.J."/>
            <person name="Evans N.J."/>
        </authorList>
    </citation>
    <scope>NUCLEOTIDE SEQUENCE [LARGE SCALE GENOMIC DNA]</scope>
    <source>
        <strain evidence="2 3">CHPA</strain>
    </source>
</reference>
<evidence type="ECO:0000313" key="3">
    <source>
        <dbReference type="Proteomes" id="UP000593591"/>
    </source>
</evidence>
<name>A0A7M1XLN0_9SPIR</name>
<dbReference type="EC" id="5.1.99.6" evidence="2"/>
<dbReference type="PROSITE" id="PS51385">
    <property type="entry name" value="YJEF_N"/>
    <property type="match status" value="1"/>
</dbReference>
<evidence type="ECO:0000313" key="2">
    <source>
        <dbReference type="EMBL" id="QOS39042.1"/>
    </source>
</evidence>
<organism evidence="2 3">
    <name type="scientific">Treponema rectale</name>
    <dbReference type="NCBI Taxonomy" id="744512"/>
    <lineage>
        <taxon>Bacteria</taxon>
        <taxon>Pseudomonadati</taxon>
        <taxon>Spirochaetota</taxon>
        <taxon>Spirochaetia</taxon>
        <taxon>Spirochaetales</taxon>
        <taxon>Treponemataceae</taxon>
        <taxon>Treponema</taxon>
    </lineage>
</organism>
<dbReference type="InterPro" id="IPR004443">
    <property type="entry name" value="YjeF_N_dom"/>
</dbReference>
<dbReference type="KEGG" id="trc:DYE49_00665"/>
<dbReference type="GO" id="GO:0052856">
    <property type="term" value="F:NAD(P)HX epimerase activity"/>
    <property type="evidence" value="ECO:0007669"/>
    <property type="project" value="UniProtKB-EC"/>
</dbReference>
<sequence>MMIDIVSVNNMRSSEKVMMEHETSSIELMYRASLVLFKSYSWKGRIKIVVGKGNNGGDGYALACFLAEKELKPIIYKVEDPASEESSYFASKASSLGVLIKPYQSDKNLLEDSDIIVDCLLGTGFQGEVKENYRKAIEEINNKKDAYIISCDINSGISGDYGPSSAFVKSDLTICIQAIKKGLLIQAKNHLKEIAVGDIGISLLEEENHLLDEKENLSLDKNLLQENDFFYAENGSHKLYVVPKWLKVTTLSYK</sequence>
<dbReference type="InterPro" id="IPR036652">
    <property type="entry name" value="YjeF_N_dom_sf"/>
</dbReference>
<evidence type="ECO:0000259" key="1">
    <source>
        <dbReference type="PROSITE" id="PS51385"/>
    </source>
</evidence>
<accession>A0A7M1XLN0</accession>